<organism evidence="1 2">
    <name type="scientific">Pontibacter ruber</name>
    <dbReference type="NCBI Taxonomy" id="1343895"/>
    <lineage>
        <taxon>Bacteria</taxon>
        <taxon>Pseudomonadati</taxon>
        <taxon>Bacteroidota</taxon>
        <taxon>Cytophagia</taxon>
        <taxon>Cytophagales</taxon>
        <taxon>Hymenobacteraceae</taxon>
        <taxon>Pontibacter</taxon>
    </lineage>
</organism>
<dbReference type="Proteomes" id="UP001597374">
    <property type="component" value="Unassembled WGS sequence"/>
</dbReference>
<dbReference type="SUPFAM" id="SSF55961">
    <property type="entry name" value="Bet v1-like"/>
    <property type="match status" value="1"/>
</dbReference>
<reference evidence="2" key="1">
    <citation type="journal article" date="2019" name="Int. J. Syst. Evol. Microbiol.">
        <title>The Global Catalogue of Microorganisms (GCM) 10K type strain sequencing project: providing services to taxonomists for standard genome sequencing and annotation.</title>
        <authorList>
            <consortium name="The Broad Institute Genomics Platform"/>
            <consortium name="The Broad Institute Genome Sequencing Center for Infectious Disease"/>
            <person name="Wu L."/>
            <person name="Ma J."/>
        </authorList>
    </citation>
    <scope>NUCLEOTIDE SEQUENCE [LARGE SCALE GENOMIC DNA]</scope>
    <source>
        <strain evidence="2">CGMCC 4.1782</strain>
    </source>
</reference>
<evidence type="ECO:0000313" key="2">
    <source>
        <dbReference type="Proteomes" id="UP001597374"/>
    </source>
</evidence>
<dbReference type="CDD" id="cd07820">
    <property type="entry name" value="SRPBCC_3"/>
    <property type="match status" value="1"/>
</dbReference>
<dbReference type="Gene3D" id="3.30.530.20">
    <property type="match status" value="1"/>
</dbReference>
<proteinExistence type="predicted"/>
<dbReference type="GO" id="GO:0051301">
    <property type="term" value="P:cell division"/>
    <property type="evidence" value="ECO:0007669"/>
    <property type="project" value="UniProtKB-KW"/>
</dbReference>
<dbReference type="InterPro" id="IPR023393">
    <property type="entry name" value="START-like_dom_sf"/>
</dbReference>
<protein>
    <submittedName>
        <fullName evidence="1">Cell division protein</fullName>
    </submittedName>
</protein>
<name>A0ABW5D1F4_9BACT</name>
<sequence length="159" mass="18338">MPTLKLLTRINAPAEICFDLSRSIDLHTISTQHTGERAIAGTTQGLIGPGEFVTWRAKHFRIWQQLTSKITAYERPVFFADEMVKGAFKSFRHEHHFEQHGSDTIMLDIFVYTSPLGFLGRLADFCFLKGYMEQLLKQRNQVIKAYAETGKWKEIINMN</sequence>
<keyword evidence="1" id="KW-0131">Cell cycle</keyword>
<keyword evidence="2" id="KW-1185">Reference proteome</keyword>
<keyword evidence="1" id="KW-0132">Cell division</keyword>
<gene>
    <name evidence="1" type="ORF">ACFSKP_17860</name>
</gene>
<evidence type="ECO:0000313" key="1">
    <source>
        <dbReference type="EMBL" id="MFD2248138.1"/>
    </source>
</evidence>
<comment type="caution">
    <text evidence="1">The sequence shown here is derived from an EMBL/GenBank/DDBJ whole genome shotgun (WGS) entry which is preliminary data.</text>
</comment>
<dbReference type="RefSeq" id="WP_250431929.1">
    <property type="nucleotide sequence ID" value="NZ_JALPRR010000004.1"/>
</dbReference>
<dbReference type="EMBL" id="JBHUIM010000003">
    <property type="protein sequence ID" value="MFD2248138.1"/>
    <property type="molecule type" value="Genomic_DNA"/>
</dbReference>
<accession>A0ABW5D1F4</accession>